<dbReference type="EMBL" id="JARTFS010000001">
    <property type="protein sequence ID" value="MED4400237.1"/>
    <property type="molecule type" value="Genomic_DNA"/>
</dbReference>
<dbReference type="InterPro" id="IPR016024">
    <property type="entry name" value="ARM-type_fold"/>
</dbReference>
<dbReference type="InterPro" id="IPR011989">
    <property type="entry name" value="ARM-like"/>
</dbReference>
<dbReference type="Gene3D" id="1.25.10.10">
    <property type="entry name" value="Leucine-rich Repeat Variant"/>
    <property type="match status" value="1"/>
</dbReference>
<organism evidence="1 2">
    <name type="scientific">Metabacillus fastidiosus</name>
    <dbReference type="NCBI Taxonomy" id="1458"/>
    <lineage>
        <taxon>Bacteria</taxon>
        <taxon>Bacillati</taxon>
        <taxon>Bacillota</taxon>
        <taxon>Bacilli</taxon>
        <taxon>Bacillales</taxon>
        <taxon>Bacillaceae</taxon>
        <taxon>Metabacillus</taxon>
    </lineage>
</organism>
<evidence type="ECO:0000313" key="2">
    <source>
        <dbReference type="Proteomes" id="UP001342826"/>
    </source>
</evidence>
<sequence>MEWKLFKKNHKNYPGDQYSKEYIDETLALLAKENDLTNIPLAFSFLLTNSKELQIRTAKVLQASISKLSSIQLLRLDKLFRERTSLEWSYDWGKESPHNLLLPTFTEEEKITILGLCTFHPNGYFREKALDLLAVYSSGGELPFLIIRCNDWVNEVREKAERYVENRIVSTYLTRFVDHLSLVFKLNNSERDNDSILFEKVVKLLSQKESLSALEKGIQSEITQIRFFCYKIIIYSKMFTKKMLVNYLRLEKHPHSRLLLFNEIVADISKEEFNEYYSILKKDKFPMVRVKVLQQLYAFNPSYSKSDIECALFDKSRVIRSVARFLLTKQNITDFSSYYVYKITQSSNENLRGTLLGLGEAGNESHVKLIIPFLKHRNAGIVKAAVHAIAMLDAEHYNNLFLEMLDHEHKGVSKEARKSLLKSYYKDKKDTIYHLYRNSNNVHTRYNAAVLLCSLPKWDAIPYIVEMYTDKRESNLYLLGESRFSRWIVNFNKSFETPTKSQIDSIKQALNKFGSRLEKNERKEFEFCMKGF</sequence>
<name>A0ABU6NSW1_9BACI</name>
<keyword evidence="2" id="KW-1185">Reference proteome</keyword>
<gene>
    <name evidence="1" type="ORF">P9271_02545</name>
</gene>
<dbReference type="SUPFAM" id="SSF48371">
    <property type="entry name" value="ARM repeat"/>
    <property type="match status" value="1"/>
</dbReference>
<reference evidence="1 2" key="1">
    <citation type="submission" date="2023-03" db="EMBL/GenBank/DDBJ databases">
        <title>Bacillus Genome Sequencing.</title>
        <authorList>
            <person name="Dunlap C."/>
        </authorList>
    </citation>
    <scope>NUCLEOTIDE SEQUENCE [LARGE SCALE GENOMIC DNA]</scope>
    <source>
        <strain evidence="1 2">NRS-1717</strain>
    </source>
</reference>
<dbReference type="RefSeq" id="WP_328014812.1">
    <property type="nucleotide sequence ID" value="NZ_JARTFS010000001.1"/>
</dbReference>
<comment type="caution">
    <text evidence="1">The sequence shown here is derived from an EMBL/GenBank/DDBJ whole genome shotgun (WGS) entry which is preliminary data.</text>
</comment>
<accession>A0ABU6NSW1</accession>
<protein>
    <submittedName>
        <fullName evidence="1">HEAT repeat domain-containing protein</fullName>
    </submittedName>
</protein>
<dbReference type="Proteomes" id="UP001342826">
    <property type="component" value="Unassembled WGS sequence"/>
</dbReference>
<proteinExistence type="predicted"/>
<evidence type="ECO:0000313" key="1">
    <source>
        <dbReference type="EMBL" id="MED4400237.1"/>
    </source>
</evidence>